<dbReference type="Proteomes" id="UP000287033">
    <property type="component" value="Unassembled WGS sequence"/>
</dbReference>
<protein>
    <submittedName>
        <fullName evidence="2">Uncharacterized protein</fullName>
    </submittedName>
</protein>
<dbReference type="EMBL" id="BEZZ01142372">
    <property type="protein sequence ID" value="GCC45067.1"/>
    <property type="molecule type" value="Genomic_DNA"/>
</dbReference>
<organism evidence="2 3">
    <name type="scientific">Chiloscyllium punctatum</name>
    <name type="common">Brownbanded bambooshark</name>
    <name type="synonym">Hemiscyllium punctatum</name>
    <dbReference type="NCBI Taxonomy" id="137246"/>
    <lineage>
        <taxon>Eukaryota</taxon>
        <taxon>Metazoa</taxon>
        <taxon>Chordata</taxon>
        <taxon>Craniata</taxon>
        <taxon>Vertebrata</taxon>
        <taxon>Chondrichthyes</taxon>
        <taxon>Elasmobranchii</taxon>
        <taxon>Galeomorphii</taxon>
        <taxon>Galeoidea</taxon>
        <taxon>Orectolobiformes</taxon>
        <taxon>Hemiscylliidae</taxon>
        <taxon>Chiloscyllium</taxon>
    </lineage>
</organism>
<feature type="compositionally biased region" description="Basic and acidic residues" evidence="1">
    <location>
        <begin position="16"/>
        <end position="31"/>
    </location>
</feature>
<dbReference type="AlphaFoldDB" id="A0A401TQX6"/>
<sequence>MMGSEHAALLRHQHHGERCQRAEQEAGRERQQRAVVILADRGADADPEQGGDCAVKRRSGAGDLALRLHRQCCEVRHYQPEREHHQD</sequence>
<gene>
    <name evidence="2" type="ORF">chiPu_0028878</name>
</gene>
<reference evidence="2 3" key="1">
    <citation type="journal article" date="2018" name="Nat. Ecol. Evol.">
        <title>Shark genomes provide insights into elasmobranch evolution and the origin of vertebrates.</title>
        <authorList>
            <person name="Hara Y"/>
            <person name="Yamaguchi K"/>
            <person name="Onimaru K"/>
            <person name="Kadota M"/>
            <person name="Koyanagi M"/>
            <person name="Keeley SD"/>
            <person name="Tatsumi K"/>
            <person name="Tanaka K"/>
            <person name="Motone F"/>
            <person name="Kageyama Y"/>
            <person name="Nozu R"/>
            <person name="Adachi N"/>
            <person name="Nishimura O"/>
            <person name="Nakagawa R"/>
            <person name="Tanegashima C"/>
            <person name="Kiyatake I"/>
            <person name="Matsumoto R"/>
            <person name="Murakumo K"/>
            <person name="Nishida K"/>
            <person name="Terakita A"/>
            <person name="Kuratani S"/>
            <person name="Sato K"/>
            <person name="Hyodo S Kuraku.S."/>
        </authorList>
    </citation>
    <scope>NUCLEOTIDE SEQUENCE [LARGE SCALE GENOMIC DNA]</scope>
</reference>
<keyword evidence="3" id="KW-1185">Reference proteome</keyword>
<name>A0A401TQX6_CHIPU</name>
<evidence type="ECO:0000313" key="2">
    <source>
        <dbReference type="EMBL" id="GCC45067.1"/>
    </source>
</evidence>
<proteinExistence type="predicted"/>
<evidence type="ECO:0000313" key="3">
    <source>
        <dbReference type="Proteomes" id="UP000287033"/>
    </source>
</evidence>
<evidence type="ECO:0000256" key="1">
    <source>
        <dbReference type="SAM" id="MobiDB-lite"/>
    </source>
</evidence>
<feature type="region of interest" description="Disordered" evidence="1">
    <location>
        <begin position="1"/>
        <end position="31"/>
    </location>
</feature>
<comment type="caution">
    <text evidence="2">The sequence shown here is derived from an EMBL/GenBank/DDBJ whole genome shotgun (WGS) entry which is preliminary data.</text>
</comment>
<accession>A0A401TQX6</accession>